<sequence>MLGISLCYFILLDLIPLRYHGTRSDCITGSIHSNLLLVLSTSLFCGGVANLGQEQLYNRKQTDANMSLLLMSALSHVILLMFRYVVNYGEHDVLTFPTLTLSRVGSLVMHTAYIAFIFFQLKTHRQFFESREVNLIHFFDGYQVNGDDDNVEFGDEAVIGIASAFAWLMGATLVIAVLSENIVGTIEVHTLSLFFCN</sequence>
<feature type="transmembrane region" description="Helical" evidence="8">
    <location>
        <begin position="104"/>
        <end position="121"/>
    </location>
</feature>
<gene>
    <name evidence="10" type="primary">CAX1a</name>
    <name evidence="10" type="ORF">KSP40_PGU016466</name>
</gene>
<reference evidence="10 11" key="1">
    <citation type="journal article" date="2022" name="Nat. Plants">
        <title>Genomes of leafy and leafless Platanthera orchids illuminate the evolution of mycoheterotrophy.</title>
        <authorList>
            <person name="Li M.H."/>
            <person name="Liu K.W."/>
            <person name="Li Z."/>
            <person name="Lu H.C."/>
            <person name="Ye Q.L."/>
            <person name="Zhang D."/>
            <person name="Wang J.Y."/>
            <person name="Li Y.F."/>
            <person name="Zhong Z.M."/>
            <person name="Liu X."/>
            <person name="Yu X."/>
            <person name="Liu D.K."/>
            <person name="Tu X.D."/>
            <person name="Liu B."/>
            <person name="Hao Y."/>
            <person name="Liao X.Y."/>
            <person name="Jiang Y.T."/>
            <person name="Sun W.H."/>
            <person name="Chen J."/>
            <person name="Chen Y.Q."/>
            <person name="Ai Y."/>
            <person name="Zhai J.W."/>
            <person name="Wu S.S."/>
            <person name="Zhou Z."/>
            <person name="Hsiao Y.Y."/>
            <person name="Wu W.L."/>
            <person name="Chen Y.Y."/>
            <person name="Lin Y.F."/>
            <person name="Hsu J.L."/>
            <person name="Li C.Y."/>
            <person name="Wang Z.W."/>
            <person name="Zhao X."/>
            <person name="Zhong W.Y."/>
            <person name="Ma X.K."/>
            <person name="Ma L."/>
            <person name="Huang J."/>
            <person name="Chen G.Z."/>
            <person name="Huang M.Z."/>
            <person name="Huang L."/>
            <person name="Peng D.H."/>
            <person name="Luo Y.B."/>
            <person name="Zou S.Q."/>
            <person name="Chen S.P."/>
            <person name="Lan S."/>
            <person name="Tsai W.C."/>
            <person name="Van de Peer Y."/>
            <person name="Liu Z.J."/>
        </authorList>
    </citation>
    <scope>NUCLEOTIDE SEQUENCE [LARGE SCALE GENOMIC DNA]</scope>
    <source>
        <strain evidence="10">Lor288</strain>
    </source>
</reference>
<comment type="caution">
    <text evidence="10">The sequence shown here is derived from an EMBL/GenBank/DDBJ whole genome shotgun (WGS) entry which is preliminary data.</text>
</comment>
<dbReference type="Pfam" id="PF01699">
    <property type="entry name" value="Na_Ca_ex"/>
    <property type="match status" value="1"/>
</dbReference>
<keyword evidence="4 8" id="KW-0812">Transmembrane</keyword>
<keyword evidence="11" id="KW-1185">Reference proteome</keyword>
<keyword evidence="6" id="KW-0406">Ion transport</keyword>
<evidence type="ECO:0000256" key="3">
    <source>
        <dbReference type="ARBA" id="ARBA00022449"/>
    </source>
</evidence>
<evidence type="ECO:0000313" key="11">
    <source>
        <dbReference type="Proteomes" id="UP001412067"/>
    </source>
</evidence>
<dbReference type="InterPro" id="IPR004713">
    <property type="entry name" value="CaH_exchang"/>
</dbReference>
<evidence type="ECO:0000259" key="9">
    <source>
        <dbReference type="Pfam" id="PF01699"/>
    </source>
</evidence>
<dbReference type="EMBL" id="JBBWWR010000004">
    <property type="protein sequence ID" value="KAK8968509.1"/>
    <property type="molecule type" value="Genomic_DNA"/>
</dbReference>
<feature type="transmembrane region" description="Helical" evidence="8">
    <location>
        <begin position="34"/>
        <end position="52"/>
    </location>
</feature>
<evidence type="ECO:0000256" key="8">
    <source>
        <dbReference type="SAM" id="Phobius"/>
    </source>
</evidence>
<name>A0ABR2MY65_9ASPA</name>
<feature type="transmembrane region" description="Helical" evidence="8">
    <location>
        <begin position="64"/>
        <end position="84"/>
    </location>
</feature>
<comment type="subcellular location">
    <subcellularLocation>
        <location evidence="1">Endomembrane system</location>
        <topology evidence="1">Multi-pass membrane protein</topology>
    </subcellularLocation>
</comment>
<accession>A0ABR2MY65</accession>
<evidence type="ECO:0000256" key="5">
    <source>
        <dbReference type="ARBA" id="ARBA00022989"/>
    </source>
</evidence>
<protein>
    <submittedName>
        <fullName evidence="10">Vacuolar cation/proton exchanger 1a</fullName>
    </submittedName>
</protein>
<dbReference type="PANTHER" id="PTHR31503:SF1">
    <property type="entry name" value="VACUOLAR CATION_PROTON EXCHANGER 3"/>
    <property type="match status" value="1"/>
</dbReference>
<feature type="domain" description="Sodium/calcium exchanger membrane region" evidence="9">
    <location>
        <begin position="26"/>
        <end position="121"/>
    </location>
</feature>
<dbReference type="InterPro" id="IPR004837">
    <property type="entry name" value="NaCa_Exmemb"/>
</dbReference>
<evidence type="ECO:0000256" key="4">
    <source>
        <dbReference type="ARBA" id="ARBA00022692"/>
    </source>
</evidence>
<keyword evidence="5 8" id="KW-1133">Transmembrane helix</keyword>
<keyword evidence="3" id="KW-0050">Antiport</keyword>
<dbReference type="Proteomes" id="UP001412067">
    <property type="component" value="Unassembled WGS sequence"/>
</dbReference>
<keyword evidence="7 8" id="KW-0472">Membrane</keyword>
<organism evidence="10 11">
    <name type="scientific">Platanthera guangdongensis</name>
    <dbReference type="NCBI Taxonomy" id="2320717"/>
    <lineage>
        <taxon>Eukaryota</taxon>
        <taxon>Viridiplantae</taxon>
        <taxon>Streptophyta</taxon>
        <taxon>Embryophyta</taxon>
        <taxon>Tracheophyta</taxon>
        <taxon>Spermatophyta</taxon>
        <taxon>Magnoliopsida</taxon>
        <taxon>Liliopsida</taxon>
        <taxon>Asparagales</taxon>
        <taxon>Orchidaceae</taxon>
        <taxon>Orchidoideae</taxon>
        <taxon>Orchideae</taxon>
        <taxon>Orchidinae</taxon>
        <taxon>Platanthera</taxon>
    </lineage>
</organism>
<evidence type="ECO:0000256" key="7">
    <source>
        <dbReference type="ARBA" id="ARBA00023136"/>
    </source>
</evidence>
<evidence type="ECO:0000256" key="6">
    <source>
        <dbReference type="ARBA" id="ARBA00023065"/>
    </source>
</evidence>
<evidence type="ECO:0000256" key="1">
    <source>
        <dbReference type="ARBA" id="ARBA00004127"/>
    </source>
</evidence>
<proteinExistence type="predicted"/>
<evidence type="ECO:0000313" key="10">
    <source>
        <dbReference type="EMBL" id="KAK8968509.1"/>
    </source>
</evidence>
<dbReference type="PANTHER" id="PTHR31503">
    <property type="entry name" value="VACUOLAR CALCIUM ION TRANSPORTER"/>
    <property type="match status" value="1"/>
</dbReference>
<evidence type="ECO:0000256" key="2">
    <source>
        <dbReference type="ARBA" id="ARBA00022448"/>
    </source>
</evidence>
<keyword evidence="2" id="KW-0813">Transport</keyword>